<keyword evidence="2" id="KW-0472">Membrane</keyword>
<name>A0ABW7HLS6_9ACTN</name>
<feature type="transmembrane region" description="Helical" evidence="2">
    <location>
        <begin position="99"/>
        <end position="122"/>
    </location>
</feature>
<keyword evidence="2" id="KW-0812">Transmembrane</keyword>
<evidence type="ECO:0000313" key="4">
    <source>
        <dbReference type="Proteomes" id="UP001607069"/>
    </source>
</evidence>
<feature type="transmembrane region" description="Helical" evidence="2">
    <location>
        <begin position="134"/>
        <end position="156"/>
    </location>
</feature>
<dbReference type="Proteomes" id="UP001607069">
    <property type="component" value="Unassembled WGS sequence"/>
</dbReference>
<sequence>MARSNSDGEGCAVLFGLAALIAIGWAVWQAILWFISEWRWAWIVGGAVAVPLLAYLITVLWREEQPFEPDNRPHVWIGAVTAAAAALAFPLSLGCGWGTASVALVIGALGGGAVPIFAVLTFPRLMPPGDGVRAGLSLRLLTGLVAATLLTVGITISGDSRQPTRIASPKPSPSPTATPTPATSSSTAASTPAAPVTPSAPPSQAGKEPESAEGPSKHEETPSPAPEAPTAESTGSPGRHDGSNYDNLSPEGREAHDTLNCADVPGHKKGSCNEPNRKCNLDGATVTSSGGIRLTCRMADDGRLRWLA</sequence>
<feature type="compositionally biased region" description="Basic and acidic residues" evidence="1">
    <location>
        <begin position="207"/>
        <end position="221"/>
    </location>
</feature>
<feature type="transmembrane region" description="Helical" evidence="2">
    <location>
        <begin position="40"/>
        <end position="61"/>
    </location>
</feature>
<accession>A0ABW7HLS6</accession>
<evidence type="ECO:0000313" key="3">
    <source>
        <dbReference type="EMBL" id="MFH0246813.1"/>
    </source>
</evidence>
<feature type="transmembrane region" description="Helical" evidence="2">
    <location>
        <begin position="73"/>
        <end position="93"/>
    </location>
</feature>
<gene>
    <name evidence="3" type="ORF">ACG5V6_01060</name>
</gene>
<evidence type="ECO:0000256" key="2">
    <source>
        <dbReference type="SAM" id="Phobius"/>
    </source>
</evidence>
<feature type="transmembrane region" description="Helical" evidence="2">
    <location>
        <begin position="12"/>
        <end position="34"/>
    </location>
</feature>
<proteinExistence type="predicted"/>
<evidence type="ECO:0000256" key="1">
    <source>
        <dbReference type="SAM" id="MobiDB-lite"/>
    </source>
</evidence>
<reference evidence="3 4" key="1">
    <citation type="submission" date="2024-10" db="EMBL/GenBank/DDBJ databases">
        <authorList>
            <person name="Cho J.-C."/>
        </authorList>
    </citation>
    <scope>NUCLEOTIDE SEQUENCE [LARGE SCALE GENOMIC DNA]</scope>
    <source>
        <strain evidence="3 4">KCTC29696</strain>
    </source>
</reference>
<dbReference type="EMBL" id="JBIHMK010000002">
    <property type="protein sequence ID" value="MFH0246813.1"/>
    <property type="molecule type" value="Genomic_DNA"/>
</dbReference>
<dbReference type="RefSeq" id="WP_279949628.1">
    <property type="nucleotide sequence ID" value="NZ_BAABEN010000012.1"/>
</dbReference>
<feature type="region of interest" description="Disordered" evidence="1">
    <location>
        <begin position="159"/>
        <end position="276"/>
    </location>
</feature>
<keyword evidence="4" id="KW-1185">Reference proteome</keyword>
<feature type="compositionally biased region" description="Low complexity" evidence="1">
    <location>
        <begin position="179"/>
        <end position="205"/>
    </location>
</feature>
<organism evidence="3 4">
    <name type="scientific">Streptomyces chitinivorans</name>
    <dbReference type="NCBI Taxonomy" id="1257027"/>
    <lineage>
        <taxon>Bacteria</taxon>
        <taxon>Bacillati</taxon>
        <taxon>Actinomycetota</taxon>
        <taxon>Actinomycetes</taxon>
        <taxon>Kitasatosporales</taxon>
        <taxon>Streptomycetaceae</taxon>
        <taxon>Streptomyces</taxon>
    </lineage>
</organism>
<keyword evidence="2" id="KW-1133">Transmembrane helix</keyword>
<protein>
    <submittedName>
        <fullName evidence="3">Uncharacterized protein</fullName>
    </submittedName>
</protein>
<comment type="caution">
    <text evidence="3">The sequence shown here is derived from an EMBL/GenBank/DDBJ whole genome shotgun (WGS) entry which is preliminary data.</text>
</comment>